<dbReference type="Gene3D" id="2.60.40.1080">
    <property type="match status" value="1"/>
</dbReference>
<dbReference type="InterPro" id="IPR048395">
    <property type="entry name" value="Glyco_hydro_31_C"/>
</dbReference>
<dbReference type="PROSITE" id="PS51820">
    <property type="entry name" value="PA14"/>
    <property type="match status" value="1"/>
</dbReference>
<dbReference type="InterPro" id="IPR011658">
    <property type="entry name" value="PA14_dom"/>
</dbReference>
<dbReference type="GO" id="GO:0005975">
    <property type="term" value="P:carbohydrate metabolic process"/>
    <property type="evidence" value="ECO:0007669"/>
    <property type="project" value="InterPro"/>
</dbReference>
<dbReference type="InterPro" id="IPR017853">
    <property type="entry name" value="GH"/>
</dbReference>
<evidence type="ECO:0000313" key="3">
    <source>
        <dbReference type="EMBL" id="GKU24464.1"/>
    </source>
</evidence>
<dbReference type="Gene3D" id="3.90.182.10">
    <property type="entry name" value="Toxin - Anthrax Protective Antigen,domain 1"/>
    <property type="match status" value="1"/>
</dbReference>
<dbReference type="InterPro" id="IPR033403">
    <property type="entry name" value="DUF5110"/>
</dbReference>
<dbReference type="Pfam" id="PF07691">
    <property type="entry name" value="PA14"/>
    <property type="match status" value="1"/>
</dbReference>
<dbReference type="Gene3D" id="1.20.1270.90">
    <property type="entry name" value="AF1782-like"/>
    <property type="match status" value="1"/>
</dbReference>
<protein>
    <recommendedName>
        <fullName evidence="2">PA14 domain-containing protein</fullName>
    </recommendedName>
</protein>
<dbReference type="GO" id="GO:0006491">
    <property type="term" value="P:N-glycan processing"/>
    <property type="evidence" value="ECO:0007669"/>
    <property type="project" value="TreeGrafter"/>
</dbReference>
<dbReference type="Gene3D" id="3.20.20.80">
    <property type="entry name" value="Glycosidases"/>
    <property type="match status" value="2"/>
</dbReference>
<accession>A0A9W6D9T0</accession>
<dbReference type="Proteomes" id="UP001057868">
    <property type="component" value="Unassembled WGS sequence"/>
</dbReference>
<evidence type="ECO:0000313" key="4">
    <source>
        <dbReference type="Proteomes" id="UP001057868"/>
    </source>
</evidence>
<dbReference type="GO" id="GO:0090599">
    <property type="term" value="F:alpha-glucosidase activity"/>
    <property type="evidence" value="ECO:0007669"/>
    <property type="project" value="TreeGrafter"/>
</dbReference>
<dbReference type="InterPro" id="IPR008964">
    <property type="entry name" value="Invasin/intimin_cell_adhesion"/>
</dbReference>
<dbReference type="InterPro" id="IPR013780">
    <property type="entry name" value="Glyco_hydro_b"/>
</dbReference>
<dbReference type="Pfam" id="PF17137">
    <property type="entry name" value="DUF5110"/>
    <property type="match status" value="1"/>
</dbReference>
<gene>
    <name evidence="3" type="ORF">CFOLD11_12900</name>
</gene>
<dbReference type="InterPro" id="IPR037524">
    <property type="entry name" value="PA14/GLEYA"/>
</dbReference>
<dbReference type="SMART" id="SM00758">
    <property type="entry name" value="PA14"/>
    <property type="match status" value="1"/>
</dbReference>
<dbReference type="InterPro" id="IPR000322">
    <property type="entry name" value="Glyco_hydro_31_TIM"/>
</dbReference>
<sequence length="1725" mass="189775">MKLKAKLKRYIAFLIMLFFVLSNVYVSKAFASEQPNLNVGTKVSSEEAKTGIIIGNVRVQVLSSTLVRLEVKGSKGFEDRKTYFVVNRSWSGTECTRATANGYDYINTSQFTVKVPQGATSLSGIDITKPDGTKIWTYTSLPSEKVWLPATSEKTLAWAIADNPRMVPAEWGYNPAPTETANNGWDLDNNAPDMYVFLPNGDGQKLRKDFLDLTGHTDMVPLSALGYWDSRWYKYTDTSALKQIDDYRAHDIPLDNLVVDTDWRVNGSTGYDIAKDCFPDMTQFLSSAHDKNVKVMFNDHPEPVAGALDSKEVSFRNNGLRGLLDKGLDTWWYDRNWSVALTPPAGLIKETWGMYMYNWITADADKNKRPMIMANVDGIDNGYRNSAPSIASHRYPIQWTGDIQPDFSSLQREVDNAVYNGMYATYPYTSADLGGHTSNPTTEGYIRWLQYGALSPITRPHCTLNYTRMPWTFGETAENITRDFVKMRYRLLPLFYSLSRESYDTGTPMLRRCDFYYPNYKEASSNTQYLLGDGILVAPVLEETSGYKVVPSDWLKTSDGSTGLKGEYYSNNNLSGSPVLTRTDSSVNFNWGTNSPASGVPADNFSARWTGSITVGDQDAILATTIDDGIRMYIDDKLVIDAWGPHDSSTLDANITLAKGTTHSIKLEYNEGARDALISLKWKSAAPSTDASRTLWIPEGNWIDAWSGNVITGPKTITTNVSIDKMPIYIKAGTMVPLAPEMSYTGEKPWDSVTLDLYPSVVNEAKSHLYEDDTQSNNYKNGAFRTTEMNANVDDTSKKITVNIDPAKGTFDGAISERSWVVRLHKTAEWKNPVPKSVTVDGVNAEFSIKNKAESAMPFVNNGGSRDGDIVEVVVPKASVSGKRVIEVTYSVEANNVDRSSLVSELSQAEKIFQSSSEADYTKDSWNAFMNAHKAAISVKDTSDPSQIEVDAAVNVLKAAIDKLTLVNPKIDVKDFKGKIFKEAVNLTEEGKIAWAQYGLGNATGFNHKNGNEQISELKVIGNSGLEQVLDSRITMSWSDGAPVQKADGVINSSFIRYPGNSSEFSVDLTSQETQRLKVYTTTWKAKGKLEILKEDENGLKQPVEYVDKDGLAKPAVAYYDSPAGNEYIMWSLDLKPDSSKIGKQRLYIRYTTDSTYVNGGNTSIQGVTLSAIDPNQKDYITGYGEAFTGKVNLSQEGTSSWAHYGLDDANSYNYKSGAQLIGDLVSSASKNRLGDSQINMSWNDGAPVQNADNATQAVYVWGANKGSEIKVKVDKPSRLKVYTTTWKNDGKFEVISEDGKSKPVVEYFSSPNGNGYTCWTVDFIPGSGFKAQTVTVRYTNDMDGGNTSIQGATLSPIKNLLKKIQPATDIEIESGTSIEEALAAFAKTTTITDNWGKVYEVPLNWTIANFDSSKAGQLTATGTFTLPEDVEQPATPIELIVTAKVTVKYVPPLDKITLSADKSVLKPGDTAQLSVKGFLTDVSKADLSHGTIIYHSDNENIAAADKNGVITGIGEGKTNITVSVTLRGVTKNSFVSVMVDKTPPAYSFTLNGKVINKATVFDDNLPLTFSIWDDLSGIASAELVIGDKNYTIDPNTQSKLTLDFAGKTGSYTAVITAKDNAGNVLKDNFSFTVTTSIASMRSLIDGYIKTGELIGPIIPQLTNSLDQAQHQLDKGRKDNAIEHMQDFKKHLNNHALKKCTGENAKKVLNADAYALIKTWSNKYE</sequence>
<dbReference type="Pfam" id="PF22888">
    <property type="entry name" value="FIMAH"/>
    <property type="match status" value="1"/>
</dbReference>
<dbReference type="EMBL" id="BQXY01000001">
    <property type="protein sequence ID" value="GKU24464.1"/>
    <property type="molecule type" value="Genomic_DNA"/>
</dbReference>
<dbReference type="RefSeq" id="WP_261851470.1">
    <property type="nucleotide sequence ID" value="NZ_BQXY01000001.1"/>
</dbReference>
<dbReference type="PANTHER" id="PTHR22762">
    <property type="entry name" value="ALPHA-GLUCOSIDASE"/>
    <property type="match status" value="1"/>
</dbReference>
<dbReference type="PANTHER" id="PTHR22762:SF120">
    <property type="entry name" value="HETEROGLYCAN GLUCOSIDASE 1"/>
    <property type="match status" value="1"/>
</dbReference>
<name>A0A9W6D9T0_9CLOT</name>
<dbReference type="InterPro" id="IPR054470">
    <property type="entry name" value="FIMAH_dom"/>
</dbReference>
<reference evidence="3" key="1">
    <citation type="journal article" date="2023" name="Int. J. Syst. Evol. Microbiol.">
        <title>&lt;i&gt;Clostridium folliculivorans&lt;/i&gt; sp. nov., isolated from soil samples of an organic paddy in Japan.</title>
        <authorList>
            <person name="Tazawa J."/>
            <person name="Kobayashi H."/>
            <person name="Tanizawa Y."/>
            <person name="Uchino A."/>
            <person name="Tanaka F."/>
            <person name="Urashima Y."/>
            <person name="Miura S."/>
            <person name="Sakamoto M."/>
            <person name="Ohkuma M."/>
            <person name="Tohno M."/>
        </authorList>
    </citation>
    <scope>NUCLEOTIDE SEQUENCE</scope>
    <source>
        <strain evidence="3">D1-1</strain>
    </source>
</reference>
<proteinExistence type="inferred from homology"/>
<dbReference type="SMART" id="SM00635">
    <property type="entry name" value="BID_2"/>
    <property type="match status" value="1"/>
</dbReference>
<dbReference type="Pfam" id="PF21365">
    <property type="entry name" value="Glyco_hydro_31_3rd"/>
    <property type="match status" value="1"/>
</dbReference>
<dbReference type="Pfam" id="PF02368">
    <property type="entry name" value="Big_2"/>
    <property type="match status" value="1"/>
</dbReference>
<dbReference type="SUPFAM" id="SSF56988">
    <property type="entry name" value="Anthrax protective antigen"/>
    <property type="match status" value="1"/>
</dbReference>
<comment type="caution">
    <text evidence="3">The sequence shown here is derived from an EMBL/GenBank/DDBJ whole genome shotgun (WGS) entry which is preliminary data.</text>
</comment>
<feature type="domain" description="PA14" evidence="2">
    <location>
        <begin position="559"/>
        <end position="696"/>
    </location>
</feature>
<dbReference type="Gene3D" id="2.60.40.1180">
    <property type="entry name" value="Golgi alpha-mannosidase II"/>
    <property type="match status" value="1"/>
</dbReference>
<organism evidence="3 4">
    <name type="scientific">Clostridium folliculivorans</name>
    <dbReference type="NCBI Taxonomy" id="2886038"/>
    <lineage>
        <taxon>Bacteria</taxon>
        <taxon>Bacillati</taxon>
        <taxon>Bacillota</taxon>
        <taxon>Clostridia</taxon>
        <taxon>Eubacteriales</taxon>
        <taxon>Clostridiaceae</taxon>
        <taxon>Clostridium</taxon>
    </lineage>
</organism>
<keyword evidence="4" id="KW-1185">Reference proteome</keyword>
<dbReference type="SUPFAM" id="SSF51445">
    <property type="entry name" value="(Trans)glycosidases"/>
    <property type="match status" value="1"/>
</dbReference>
<dbReference type="SUPFAM" id="SSF49373">
    <property type="entry name" value="Invasin/intimin cell-adhesion fragments"/>
    <property type="match status" value="1"/>
</dbReference>
<evidence type="ECO:0000256" key="1">
    <source>
        <dbReference type="ARBA" id="ARBA00007806"/>
    </source>
</evidence>
<comment type="similarity">
    <text evidence="1">Belongs to the glycosyl hydrolase 31 family.</text>
</comment>
<evidence type="ECO:0000259" key="2">
    <source>
        <dbReference type="PROSITE" id="PS51820"/>
    </source>
</evidence>
<dbReference type="InterPro" id="IPR003343">
    <property type="entry name" value="Big_2"/>
</dbReference>
<dbReference type="Pfam" id="PF01055">
    <property type="entry name" value="Glyco_hydro_31_2nd"/>
    <property type="match status" value="2"/>
</dbReference>